<name>A0A1H7ILS8_9ACTN</name>
<reference evidence="1 2" key="1">
    <citation type="submission" date="2016-10" db="EMBL/GenBank/DDBJ databases">
        <authorList>
            <person name="de Groot N.N."/>
        </authorList>
    </citation>
    <scope>NUCLEOTIDE SEQUENCE [LARGE SCALE GENOMIC DNA]</scope>
    <source>
        <strain evidence="1 2">DSM 43357</strain>
    </source>
</reference>
<proteinExistence type="predicted"/>
<accession>A0A1H7ILS8</accession>
<gene>
    <name evidence="1" type="ORF">SAMN05660976_00855</name>
</gene>
<keyword evidence="2" id="KW-1185">Reference proteome</keyword>
<evidence type="ECO:0000313" key="2">
    <source>
        <dbReference type="Proteomes" id="UP000198953"/>
    </source>
</evidence>
<protein>
    <submittedName>
        <fullName evidence="1">Beta-lactamase class A</fullName>
    </submittedName>
</protein>
<dbReference type="SUPFAM" id="SSF56601">
    <property type="entry name" value="beta-lactamase/transpeptidase-like"/>
    <property type="match status" value="1"/>
</dbReference>
<dbReference type="STRING" id="46177.SAMN05660976_00855"/>
<dbReference type="Gene3D" id="3.40.710.10">
    <property type="entry name" value="DD-peptidase/beta-lactamase superfamily"/>
    <property type="match status" value="1"/>
</dbReference>
<dbReference type="EMBL" id="FOBF01000002">
    <property type="protein sequence ID" value="SEK63416.1"/>
    <property type="molecule type" value="Genomic_DNA"/>
</dbReference>
<evidence type="ECO:0000313" key="1">
    <source>
        <dbReference type="EMBL" id="SEK63416.1"/>
    </source>
</evidence>
<dbReference type="InterPro" id="IPR012338">
    <property type="entry name" value="Beta-lactam/transpept-like"/>
</dbReference>
<organism evidence="1 2">
    <name type="scientific">Nonomuraea pusilla</name>
    <dbReference type="NCBI Taxonomy" id="46177"/>
    <lineage>
        <taxon>Bacteria</taxon>
        <taxon>Bacillati</taxon>
        <taxon>Actinomycetota</taxon>
        <taxon>Actinomycetes</taxon>
        <taxon>Streptosporangiales</taxon>
        <taxon>Streptosporangiaceae</taxon>
        <taxon>Nonomuraea</taxon>
    </lineage>
</organism>
<sequence length="63" mass="6673">MIRAKSGGLFGIVRNEVGVVQFPDGRRYAAAVFTRAHRPRAGDYEINTVIGTVAAAAVSALRA</sequence>
<dbReference type="Proteomes" id="UP000198953">
    <property type="component" value="Unassembled WGS sequence"/>
</dbReference>
<dbReference type="AlphaFoldDB" id="A0A1H7ILS8"/>